<dbReference type="PANTHER" id="PTHR43685:SF5">
    <property type="entry name" value="GLYCOSYLTRANSFERASE EPSE-RELATED"/>
    <property type="match status" value="1"/>
</dbReference>
<dbReference type="SUPFAM" id="SSF53448">
    <property type="entry name" value="Nucleotide-diphospho-sugar transferases"/>
    <property type="match status" value="1"/>
</dbReference>
<evidence type="ECO:0000256" key="2">
    <source>
        <dbReference type="ARBA" id="ARBA00022676"/>
    </source>
</evidence>
<accession>A0A1Y6BZY8</accession>
<dbReference type="InterPro" id="IPR050834">
    <property type="entry name" value="Glycosyltransf_2"/>
</dbReference>
<feature type="domain" description="Glycosyltransferase 2-like" evidence="4">
    <location>
        <begin position="82"/>
        <end position="191"/>
    </location>
</feature>
<dbReference type="InterPro" id="IPR029044">
    <property type="entry name" value="Nucleotide-diphossugar_trans"/>
</dbReference>
<comment type="similarity">
    <text evidence="1">Belongs to the glycosyltransferase 2 family.</text>
</comment>
<name>A0A1Y6BZY8_9BACT</name>
<evidence type="ECO:0000313" key="6">
    <source>
        <dbReference type="Proteomes" id="UP000192907"/>
    </source>
</evidence>
<reference evidence="6" key="1">
    <citation type="submission" date="2017-04" db="EMBL/GenBank/DDBJ databases">
        <authorList>
            <person name="Varghese N."/>
            <person name="Submissions S."/>
        </authorList>
    </citation>
    <scope>NUCLEOTIDE SEQUENCE [LARGE SCALE GENOMIC DNA]</scope>
    <source>
        <strain evidence="6">RKEM611</strain>
    </source>
</reference>
<evidence type="ECO:0000259" key="4">
    <source>
        <dbReference type="Pfam" id="PF00535"/>
    </source>
</evidence>
<dbReference type="OrthoDB" id="9794124at2"/>
<keyword evidence="3 5" id="KW-0808">Transferase</keyword>
<dbReference type="Pfam" id="PF00535">
    <property type="entry name" value="Glycos_transf_2"/>
    <property type="match status" value="1"/>
</dbReference>
<dbReference type="Proteomes" id="UP000192907">
    <property type="component" value="Unassembled WGS sequence"/>
</dbReference>
<dbReference type="InterPro" id="IPR001173">
    <property type="entry name" value="Glyco_trans_2-like"/>
</dbReference>
<dbReference type="Gene3D" id="3.90.550.10">
    <property type="entry name" value="Spore Coat Polysaccharide Biosynthesis Protein SpsA, Chain A"/>
    <property type="match status" value="1"/>
</dbReference>
<proteinExistence type="inferred from homology"/>
<sequence length="326" mass="37623">MKKKIYKLRRNPAAFISDSSNRLIKGLDSIPCINHLLESPTLIKTLADPEMILPSRKFSPFQQVQSYYNRRLIDKHNSPLVSVIIPVYCCETTLVKSIESLLEQSYRNLEIIIVDDASIDMSWQEMKKLAQIDARIKLVKRTTNGGAAAARNSGLARSSGDYITFHDADDYSDPYRIELQIIPFLKNPELICTYCNFLRVDQASQESIFINGHLVKPRMISMMVRRDPVFTELGYFAPLVVSEDTEYFLRLKLYFGEERIKYIFKTLVVSSFSINSLLFSNSLVTRESENRIRFELDNKAKNTLKQIEASLHDMSCGQKSFYQWPQ</sequence>
<protein>
    <submittedName>
        <fullName evidence="5">Glycosyl transferase family 2</fullName>
    </submittedName>
</protein>
<gene>
    <name evidence="5" type="ORF">SAMN06296036_111175</name>
</gene>
<keyword evidence="6" id="KW-1185">Reference proteome</keyword>
<dbReference type="AlphaFoldDB" id="A0A1Y6BZY8"/>
<dbReference type="EMBL" id="FWZT01000011">
    <property type="protein sequence ID" value="SMF38564.1"/>
    <property type="molecule type" value="Genomic_DNA"/>
</dbReference>
<organism evidence="5 6">
    <name type="scientific">Pseudobacteriovorax antillogorgiicola</name>
    <dbReference type="NCBI Taxonomy" id="1513793"/>
    <lineage>
        <taxon>Bacteria</taxon>
        <taxon>Pseudomonadati</taxon>
        <taxon>Bdellovibrionota</taxon>
        <taxon>Oligoflexia</taxon>
        <taxon>Oligoflexales</taxon>
        <taxon>Pseudobacteriovoracaceae</taxon>
        <taxon>Pseudobacteriovorax</taxon>
    </lineage>
</organism>
<evidence type="ECO:0000313" key="5">
    <source>
        <dbReference type="EMBL" id="SMF38564.1"/>
    </source>
</evidence>
<dbReference type="GO" id="GO:0016757">
    <property type="term" value="F:glycosyltransferase activity"/>
    <property type="evidence" value="ECO:0007669"/>
    <property type="project" value="UniProtKB-KW"/>
</dbReference>
<evidence type="ECO:0000256" key="1">
    <source>
        <dbReference type="ARBA" id="ARBA00006739"/>
    </source>
</evidence>
<dbReference type="CDD" id="cd00761">
    <property type="entry name" value="Glyco_tranf_GTA_type"/>
    <property type="match status" value="1"/>
</dbReference>
<dbReference type="STRING" id="1513793.SAMN06296036_111175"/>
<dbReference type="RefSeq" id="WP_132319945.1">
    <property type="nucleotide sequence ID" value="NZ_FWZT01000011.1"/>
</dbReference>
<evidence type="ECO:0000256" key="3">
    <source>
        <dbReference type="ARBA" id="ARBA00022679"/>
    </source>
</evidence>
<dbReference type="PANTHER" id="PTHR43685">
    <property type="entry name" value="GLYCOSYLTRANSFERASE"/>
    <property type="match status" value="1"/>
</dbReference>
<keyword evidence="2" id="KW-0328">Glycosyltransferase</keyword>